<evidence type="ECO:0000256" key="2">
    <source>
        <dbReference type="ARBA" id="ARBA00022801"/>
    </source>
</evidence>
<dbReference type="OrthoDB" id="9767239at2"/>
<keyword evidence="1" id="KW-0732">Signal</keyword>
<dbReference type="InterPro" id="IPR010126">
    <property type="entry name" value="Esterase_phb"/>
</dbReference>
<accession>A0A2K8MAI1</accession>
<dbReference type="RefSeq" id="WP_100280699.1">
    <property type="nucleotide sequence ID" value="NZ_CP024923.1"/>
</dbReference>
<evidence type="ECO:0000256" key="3">
    <source>
        <dbReference type="SAM" id="MobiDB-lite"/>
    </source>
</evidence>
<feature type="region of interest" description="Disordered" evidence="3">
    <location>
        <begin position="326"/>
        <end position="361"/>
    </location>
</feature>
<proteinExistence type="predicted"/>
<dbReference type="SMR" id="A0A2K8MAI1"/>
<dbReference type="NCBIfam" id="TIGR01840">
    <property type="entry name" value="esterase_phb"/>
    <property type="match status" value="1"/>
</dbReference>
<dbReference type="GO" id="GO:0005576">
    <property type="term" value="C:extracellular region"/>
    <property type="evidence" value="ECO:0007669"/>
    <property type="project" value="InterPro"/>
</dbReference>
<dbReference type="AlphaFoldDB" id="A0A2K8MAI1"/>
<dbReference type="PANTHER" id="PTHR43037:SF1">
    <property type="entry name" value="BLL1128 PROTEIN"/>
    <property type="match status" value="1"/>
</dbReference>
<dbReference type="KEGG" id="sphc:CVN68_01895"/>
<evidence type="ECO:0000256" key="1">
    <source>
        <dbReference type="ARBA" id="ARBA00022729"/>
    </source>
</evidence>
<organism evidence="4 5">
    <name type="scientific">Sphingomonas psychrotolerans</name>
    <dbReference type="NCBI Taxonomy" id="1327635"/>
    <lineage>
        <taxon>Bacteria</taxon>
        <taxon>Pseudomonadati</taxon>
        <taxon>Pseudomonadota</taxon>
        <taxon>Alphaproteobacteria</taxon>
        <taxon>Sphingomonadales</taxon>
        <taxon>Sphingomonadaceae</taxon>
        <taxon>Sphingomonas</taxon>
    </lineage>
</organism>
<keyword evidence="2" id="KW-0378">Hydrolase</keyword>
<dbReference type="EMBL" id="CP024923">
    <property type="protein sequence ID" value="ATY30888.1"/>
    <property type="molecule type" value="Genomic_DNA"/>
</dbReference>
<sequence>MRSLNDTITRLGALRARTVGTVPQPGGDRLSDLRDFGSNPGALRGRYYLPRDLKDAAALVVVLHGCTQTAEGYDRGSGWSQLADEHGFALLFPEQTRANNPNLCFNWFNREDTRRDAGEALSIRQMVAAMIAAQGLDPARVYVTGLSAGGAMTSTMLATYPEVFAGGAIIAGLPFGTAASVPEAFDRMRGHGGPEAAALGALVAKASSHDGPWPTVSVWHGDKDATVALPNAELIVEQWRGLHGVPAQPSRTESIDGTPRRVWRDATGRDVIEEYRIAGMGHGTPLNTSGPDSCGAAGPYMLEARISSTRHIARFWGLIDETQARQAQAPHFAQRSDETDLPSGIDPAHQNSRRPERVEAPSDLLGMESSVKRVIDGALRAAGLMR</sequence>
<protein>
    <recommendedName>
        <fullName evidence="6">PHB depolymerase family esterase</fullName>
    </recommendedName>
</protein>
<dbReference type="SUPFAM" id="SSF53474">
    <property type="entry name" value="alpha/beta-Hydrolases"/>
    <property type="match status" value="2"/>
</dbReference>
<dbReference type="InterPro" id="IPR029058">
    <property type="entry name" value="AB_hydrolase_fold"/>
</dbReference>
<dbReference type="Gene3D" id="3.40.50.1820">
    <property type="entry name" value="alpha/beta hydrolase"/>
    <property type="match status" value="1"/>
</dbReference>
<dbReference type="Proteomes" id="UP000229081">
    <property type="component" value="Chromosome"/>
</dbReference>
<evidence type="ECO:0000313" key="5">
    <source>
        <dbReference type="Proteomes" id="UP000229081"/>
    </source>
</evidence>
<reference evidence="4 5" key="1">
    <citation type="submission" date="2017-11" db="EMBL/GenBank/DDBJ databases">
        <title>Complete genome sequence of Sphingomonas sp. Strain Cra20, a psychrotolerant potential plant growth promoting rhizobacteria.</title>
        <authorList>
            <person name="Luo Y."/>
        </authorList>
    </citation>
    <scope>NUCLEOTIDE SEQUENCE [LARGE SCALE GENOMIC DNA]</scope>
    <source>
        <strain evidence="4 5">Cra20</strain>
    </source>
</reference>
<gene>
    <name evidence="4" type="ORF">CVN68_01895</name>
</gene>
<dbReference type="Pfam" id="PF10503">
    <property type="entry name" value="Esterase_PHB"/>
    <property type="match status" value="1"/>
</dbReference>
<dbReference type="PANTHER" id="PTHR43037">
    <property type="entry name" value="UNNAMED PRODUCT-RELATED"/>
    <property type="match status" value="1"/>
</dbReference>
<keyword evidence="5" id="KW-1185">Reference proteome</keyword>
<evidence type="ECO:0008006" key="6">
    <source>
        <dbReference type="Google" id="ProtNLM"/>
    </source>
</evidence>
<name>A0A2K8MAI1_9SPHN</name>
<dbReference type="GO" id="GO:0016787">
    <property type="term" value="F:hydrolase activity"/>
    <property type="evidence" value="ECO:0007669"/>
    <property type="project" value="UniProtKB-KW"/>
</dbReference>
<evidence type="ECO:0000313" key="4">
    <source>
        <dbReference type="EMBL" id="ATY30888.1"/>
    </source>
</evidence>
<dbReference type="InterPro" id="IPR050955">
    <property type="entry name" value="Plant_Biomass_Hydrol_Est"/>
</dbReference>